<gene>
    <name evidence="8" type="ORF">ASIM_LOCUS15552</name>
</gene>
<name>A0A0M3K5A4_ANISI</name>
<evidence type="ECO:0000259" key="7">
    <source>
        <dbReference type="Pfam" id="PF00814"/>
    </source>
</evidence>
<keyword evidence="4" id="KW-0479">Metal-binding</keyword>
<organism evidence="10">
    <name type="scientific">Anisakis simplex</name>
    <name type="common">Herring worm</name>
    <dbReference type="NCBI Taxonomy" id="6269"/>
    <lineage>
        <taxon>Eukaryota</taxon>
        <taxon>Metazoa</taxon>
        <taxon>Ecdysozoa</taxon>
        <taxon>Nematoda</taxon>
        <taxon>Chromadorea</taxon>
        <taxon>Rhabditida</taxon>
        <taxon>Spirurina</taxon>
        <taxon>Ascaridomorpha</taxon>
        <taxon>Ascaridoidea</taxon>
        <taxon>Anisakidae</taxon>
        <taxon>Anisakis</taxon>
        <taxon>Anisakis simplex complex</taxon>
    </lineage>
</organism>
<accession>A0A0M3K5A4</accession>
<dbReference type="AlphaFoldDB" id="A0A0M3K5A4"/>
<dbReference type="WBParaSite" id="ASIM_0001614501-mRNA-1">
    <property type="protein sequence ID" value="ASIM_0001614501-mRNA-1"/>
    <property type="gene ID" value="ASIM_0001614501"/>
</dbReference>
<dbReference type="OrthoDB" id="10259622at2759"/>
<evidence type="ECO:0000256" key="1">
    <source>
        <dbReference type="ARBA" id="ARBA00012156"/>
    </source>
</evidence>
<dbReference type="Pfam" id="PF00814">
    <property type="entry name" value="TsaD"/>
    <property type="match status" value="1"/>
</dbReference>
<dbReference type="InterPro" id="IPR043129">
    <property type="entry name" value="ATPase_NBD"/>
</dbReference>
<dbReference type="EC" id="2.3.1.234" evidence="1"/>
<evidence type="ECO:0000313" key="9">
    <source>
        <dbReference type="Proteomes" id="UP000267096"/>
    </source>
</evidence>
<evidence type="ECO:0000313" key="10">
    <source>
        <dbReference type="WBParaSite" id="ASIM_0001614501-mRNA-1"/>
    </source>
</evidence>
<dbReference type="CDD" id="cd24134">
    <property type="entry name" value="ASKHA_NBD_OSGEPL1_QRI7_euk"/>
    <property type="match status" value="1"/>
</dbReference>
<reference evidence="10" key="1">
    <citation type="submission" date="2017-02" db="UniProtKB">
        <authorList>
            <consortium name="WormBaseParasite"/>
        </authorList>
    </citation>
    <scope>IDENTIFICATION</scope>
</reference>
<evidence type="ECO:0000256" key="5">
    <source>
        <dbReference type="ARBA" id="ARBA00023315"/>
    </source>
</evidence>
<dbReference type="InterPro" id="IPR017861">
    <property type="entry name" value="KAE1/TsaD"/>
</dbReference>
<keyword evidence="9" id="KW-1185">Reference proteome</keyword>
<protein>
    <recommendedName>
        <fullName evidence="1">N(6)-L-threonylcarbamoyladenine synthase</fullName>
        <ecNumber evidence="1">2.3.1.234</ecNumber>
    </recommendedName>
</protein>
<reference evidence="8 9" key="2">
    <citation type="submission" date="2018-11" db="EMBL/GenBank/DDBJ databases">
        <authorList>
            <consortium name="Pathogen Informatics"/>
        </authorList>
    </citation>
    <scope>NUCLEOTIDE SEQUENCE [LARGE SCALE GENOMIC DNA]</scope>
</reference>
<dbReference type="PRINTS" id="PR00789">
    <property type="entry name" value="OSIALOPTASE"/>
</dbReference>
<dbReference type="Gene3D" id="3.30.420.40">
    <property type="match status" value="2"/>
</dbReference>
<evidence type="ECO:0000313" key="8">
    <source>
        <dbReference type="EMBL" id="VDK55491.1"/>
    </source>
</evidence>
<dbReference type="GO" id="GO:0046872">
    <property type="term" value="F:metal ion binding"/>
    <property type="evidence" value="ECO:0007669"/>
    <property type="project" value="UniProtKB-KW"/>
</dbReference>
<dbReference type="GO" id="GO:0008033">
    <property type="term" value="P:tRNA processing"/>
    <property type="evidence" value="ECO:0007669"/>
    <property type="project" value="UniProtKB-KW"/>
</dbReference>
<dbReference type="EMBL" id="UYRR01032403">
    <property type="protein sequence ID" value="VDK55491.1"/>
    <property type="molecule type" value="Genomic_DNA"/>
</dbReference>
<sequence>MTVMGIETSCDDTAVCVLTSRRKVLSSRRYANREVQNRLGGICPSLVAQQHRNLISRFVDECLEESGMRLADLDGIAVSTRPGLVIALRVGIAKALSLARQARTRFVSVHHMQAHATIASLLHPEVRFPYVCVLISGGHALITIAYGPENFELLASSVSGSPGECLDKIARSLPSEAFTEFIGLHPGAALEQLAKNCSLDGHLHYRVNMPGTNGPNMDFNSVKNSYLTLLRKLNFASLNVENFCASVQHSVAAHLANKLHHCLEYINNLNKIPTENRRIVVSGGVASNAYILSALEKIAHTYGYSLLTIPPRLCCDNAEMVAWNGILLINSNSNSVMEADNIPWLIPAQRCSPIGKDISKELPIKPSVRLSMKSIATPKIVFYHKPKDHSITV</sequence>
<dbReference type="Proteomes" id="UP000267096">
    <property type="component" value="Unassembled WGS sequence"/>
</dbReference>
<keyword evidence="5" id="KW-0012">Acyltransferase</keyword>
<keyword evidence="3" id="KW-0819">tRNA processing</keyword>
<evidence type="ECO:0000256" key="3">
    <source>
        <dbReference type="ARBA" id="ARBA00022694"/>
    </source>
</evidence>
<evidence type="ECO:0000256" key="4">
    <source>
        <dbReference type="ARBA" id="ARBA00022723"/>
    </source>
</evidence>
<keyword evidence="2" id="KW-0808">Transferase</keyword>
<dbReference type="GO" id="GO:0061711">
    <property type="term" value="F:tRNA N(6)-L-threonylcarbamoyladenine synthase activity"/>
    <property type="evidence" value="ECO:0007669"/>
    <property type="project" value="UniProtKB-EC"/>
</dbReference>
<proteinExistence type="predicted"/>
<evidence type="ECO:0000256" key="6">
    <source>
        <dbReference type="ARBA" id="ARBA00048117"/>
    </source>
</evidence>
<dbReference type="PANTHER" id="PTHR11735">
    <property type="entry name" value="TRNA N6-ADENOSINE THREONYLCARBAMOYLTRANSFERASE"/>
    <property type="match status" value="1"/>
</dbReference>
<evidence type="ECO:0000256" key="2">
    <source>
        <dbReference type="ARBA" id="ARBA00022679"/>
    </source>
</evidence>
<dbReference type="GO" id="GO:0005739">
    <property type="term" value="C:mitochondrion"/>
    <property type="evidence" value="ECO:0007669"/>
    <property type="project" value="TreeGrafter"/>
</dbReference>
<dbReference type="PANTHER" id="PTHR11735:SF6">
    <property type="entry name" value="TRNA N6-ADENOSINE THREONYLCARBAMOYLTRANSFERASE, MITOCHONDRIAL"/>
    <property type="match status" value="1"/>
</dbReference>
<dbReference type="InterPro" id="IPR000905">
    <property type="entry name" value="Gcp-like_dom"/>
</dbReference>
<comment type="catalytic activity">
    <reaction evidence="6">
        <text>L-threonylcarbamoyladenylate + adenosine(37) in tRNA = N(6)-L-threonylcarbamoyladenosine(37) in tRNA + AMP + H(+)</text>
        <dbReference type="Rhea" id="RHEA:37059"/>
        <dbReference type="Rhea" id="RHEA-COMP:10162"/>
        <dbReference type="Rhea" id="RHEA-COMP:10163"/>
        <dbReference type="ChEBI" id="CHEBI:15378"/>
        <dbReference type="ChEBI" id="CHEBI:73682"/>
        <dbReference type="ChEBI" id="CHEBI:74411"/>
        <dbReference type="ChEBI" id="CHEBI:74418"/>
        <dbReference type="ChEBI" id="CHEBI:456215"/>
        <dbReference type="EC" id="2.3.1.234"/>
    </reaction>
</comment>
<feature type="domain" description="Gcp-like" evidence="7">
    <location>
        <begin position="23"/>
        <end position="323"/>
    </location>
</feature>
<dbReference type="SUPFAM" id="SSF53067">
    <property type="entry name" value="Actin-like ATPase domain"/>
    <property type="match status" value="1"/>
</dbReference>